<dbReference type="Pfam" id="PF00155">
    <property type="entry name" value="Aminotran_1_2"/>
    <property type="match status" value="1"/>
</dbReference>
<dbReference type="Pfam" id="PF00392">
    <property type="entry name" value="GntR"/>
    <property type="match status" value="1"/>
</dbReference>
<dbReference type="Gene3D" id="1.10.10.10">
    <property type="entry name" value="Winged helix-like DNA-binding domain superfamily/Winged helix DNA-binding domain"/>
    <property type="match status" value="1"/>
</dbReference>
<dbReference type="Gene3D" id="3.40.640.10">
    <property type="entry name" value="Type I PLP-dependent aspartate aminotransferase-like (Major domain)"/>
    <property type="match status" value="1"/>
</dbReference>
<keyword evidence="3" id="KW-0805">Transcription regulation</keyword>
<sequence length="432" mass="46865">MNTITSGSTAVEIAESIEQQIRSGFYRDGALLPAVRSLAQQLQVSPNTVAAAYKLLRDAALIITDGRRGTRVAGEMPMAENRTTIPEGLRDMASGNIDEATLPAIDAGWLTESQSGYDVQSNDPQLLDVAGRWLADQRIPCQQLGIYSGALDAVERALRLRCRPGNKVIVEDPCWPPALALLASLRLKAVPVPVDEEGALAPSAEVLRSAAAVILTPRAHNPTGFCISERRWKEWLDKLADAPDTLLILDDHWGPLSAAKPLSFTREPLNWLYVVSVSKFLGPDLRVSVVSGSPSVLKSMHQQQTLGPRWVSLLLQRLAGHLWQKMLDSSRLSAVEAEYLGRRSALIQGLRDLGVAVPTQGEGLHVWLPVSDETSVVQTLASLGWAIQAGSPFRLESPAAVRISIGNLNPISVPALARDVAHALQQRRRTVN</sequence>
<dbReference type="PANTHER" id="PTHR46577">
    <property type="entry name" value="HTH-TYPE TRANSCRIPTIONAL REGULATORY PROTEIN GABR"/>
    <property type="match status" value="1"/>
</dbReference>
<dbReference type="EMBL" id="CP015641">
    <property type="protein sequence ID" value="ANF27336.1"/>
    <property type="molecule type" value="Genomic_DNA"/>
</dbReference>
<protein>
    <submittedName>
        <fullName evidence="7">GntR family transcriptional regulator</fullName>
    </submittedName>
</protein>
<dbReference type="InterPro" id="IPR000524">
    <property type="entry name" value="Tscrpt_reg_HTH_GntR"/>
</dbReference>
<proteinExistence type="inferred from homology"/>
<keyword evidence="5" id="KW-0804">Transcription</keyword>
<dbReference type="SUPFAM" id="SSF53383">
    <property type="entry name" value="PLP-dependent transferases"/>
    <property type="match status" value="1"/>
</dbReference>
<dbReference type="SMART" id="SM00345">
    <property type="entry name" value="HTH_GNTR"/>
    <property type="match status" value="1"/>
</dbReference>
<evidence type="ECO:0000313" key="8">
    <source>
        <dbReference type="Proteomes" id="UP000077787"/>
    </source>
</evidence>
<dbReference type="InterPro" id="IPR015424">
    <property type="entry name" value="PyrdxlP-dep_Trfase"/>
</dbReference>
<organism evidence="7 8">
    <name type="scientific">Stutzerimonas stutzeri</name>
    <name type="common">Pseudomonas stutzeri</name>
    <dbReference type="NCBI Taxonomy" id="316"/>
    <lineage>
        <taxon>Bacteria</taxon>
        <taxon>Pseudomonadati</taxon>
        <taxon>Pseudomonadota</taxon>
        <taxon>Gammaproteobacteria</taxon>
        <taxon>Pseudomonadales</taxon>
        <taxon>Pseudomonadaceae</taxon>
        <taxon>Stutzerimonas</taxon>
    </lineage>
</organism>
<name>A0A172WVA8_STUST</name>
<evidence type="ECO:0000256" key="1">
    <source>
        <dbReference type="ARBA" id="ARBA00005384"/>
    </source>
</evidence>
<dbReference type="InterPro" id="IPR036388">
    <property type="entry name" value="WH-like_DNA-bd_sf"/>
</dbReference>
<reference evidence="7 8" key="1">
    <citation type="submission" date="2016-05" db="EMBL/GenBank/DDBJ databases">
        <title>Genome sequence of Pseudomonas stutzeri 273 and identification of the exopolysaccharide biosynthesis locus.</title>
        <authorList>
            <person name="Wu S."/>
            <person name="Sun C."/>
        </authorList>
    </citation>
    <scope>NUCLEOTIDE SEQUENCE [LARGE SCALE GENOMIC DNA]</scope>
    <source>
        <strain evidence="7 8">273</strain>
    </source>
</reference>
<dbReference type="PROSITE" id="PS50949">
    <property type="entry name" value="HTH_GNTR"/>
    <property type="match status" value="1"/>
</dbReference>
<dbReference type="GO" id="GO:0003700">
    <property type="term" value="F:DNA-binding transcription factor activity"/>
    <property type="evidence" value="ECO:0007669"/>
    <property type="project" value="InterPro"/>
</dbReference>
<dbReference type="OrthoDB" id="5450856at2"/>
<dbReference type="AlphaFoldDB" id="A0A172WVA8"/>
<evidence type="ECO:0000256" key="3">
    <source>
        <dbReference type="ARBA" id="ARBA00023015"/>
    </source>
</evidence>
<dbReference type="GO" id="GO:0030170">
    <property type="term" value="F:pyridoxal phosphate binding"/>
    <property type="evidence" value="ECO:0007669"/>
    <property type="project" value="InterPro"/>
</dbReference>
<evidence type="ECO:0000256" key="4">
    <source>
        <dbReference type="ARBA" id="ARBA00023125"/>
    </source>
</evidence>
<dbReference type="SUPFAM" id="SSF46785">
    <property type="entry name" value="Winged helix' DNA-binding domain"/>
    <property type="match status" value="1"/>
</dbReference>
<comment type="similarity">
    <text evidence="1">In the C-terminal section; belongs to the class-I pyridoxal-phosphate-dependent aminotransferase family.</text>
</comment>
<evidence type="ECO:0000259" key="6">
    <source>
        <dbReference type="PROSITE" id="PS50949"/>
    </source>
</evidence>
<feature type="domain" description="HTH gntR-type" evidence="6">
    <location>
        <begin position="7"/>
        <end position="75"/>
    </location>
</feature>
<dbReference type="InterPro" id="IPR036390">
    <property type="entry name" value="WH_DNA-bd_sf"/>
</dbReference>
<dbReference type="GO" id="GO:0003677">
    <property type="term" value="F:DNA binding"/>
    <property type="evidence" value="ECO:0007669"/>
    <property type="project" value="UniProtKB-KW"/>
</dbReference>
<evidence type="ECO:0000256" key="5">
    <source>
        <dbReference type="ARBA" id="ARBA00023163"/>
    </source>
</evidence>
<evidence type="ECO:0000313" key="7">
    <source>
        <dbReference type="EMBL" id="ANF27336.1"/>
    </source>
</evidence>
<dbReference type="InterPro" id="IPR015421">
    <property type="entry name" value="PyrdxlP-dep_Trfase_major"/>
</dbReference>
<dbReference type="PANTHER" id="PTHR46577:SF1">
    <property type="entry name" value="HTH-TYPE TRANSCRIPTIONAL REGULATORY PROTEIN GABR"/>
    <property type="match status" value="1"/>
</dbReference>
<dbReference type="InterPro" id="IPR004839">
    <property type="entry name" value="Aminotransferase_I/II_large"/>
</dbReference>
<accession>A0A172WVA8</accession>
<dbReference type="InterPro" id="IPR051446">
    <property type="entry name" value="HTH_trans_reg/aminotransferase"/>
</dbReference>
<dbReference type="CDD" id="cd00609">
    <property type="entry name" value="AAT_like"/>
    <property type="match status" value="1"/>
</dbReference>
<keyword evidence="2" id="KW-0663">Pyridoxal phosphate</keyword>
<keyword evidence="4" id="KW-0238">DNA-binding</keyword>
<evidence type="ECO:0000256" key="2">
    <source>
        <dbReference type="ARBA" id="ARBA00022898"/>
    </source>
</evidence>
<dbReference type="Proteomes" id="UP000077787">
    <property type="component" value="Chromosome"/>
</dbReference>
<dbReference type="CDD" id="cd07377">
    <property type="entry name" value="WHTH_GntR"/>
    <property type="match status" value="1"/>
</dbReference>
<dbReference type="RefSeq" id="WP_045426939.1">
    <property type="nucleotide sequence ID" value="NZ_JAMOID010000025.1"/>
</dbReference>
<gene>
    <name evidence="7" type="ORF">PS273GM_20475</name>
</gene>